<protein>
    <submittedName>
        <fullName evidence="1">Uncharacterized protein</fullName>
    </submittedName>
</protein>
<gene>
    <name evidence="1" type="ORF">DPMN_190332</name>
</gene>
<comment type="caution">
    <text evidence="1">The sequence shown here is derived from an EMBL/GenBank/DDBJ whole genome shotgun (WGS) entry which is preliminary data.</text>
</comment>
<name>A0A9D4IBV5_DREPO</name>
<dbReference type="Proteomes" id="UP000828390">
    <property type="component" value="Unassembled WGS sequence"/>
</dbReference>
<accession>A0A9D4IBV5</accession>
<sequence length="60" mass="6762">MYVQNITATHVGPQEPQLATVKDENLLEIDTSQGTTLCARLFYRAQLREEDVEAIKRKAG</sequence>
<evidence type="ECO:0000313" key="2">
    <source>
        <dbReference type="Proteomes" id="UP000828390"/>
    </source>
</evidence>
<dbReference type="AlphaFoldDB" id="A0A9D4IBV5"/>
<dbReference type="EMBL" id="JAIWYP010000010">
    <property type="protein sequence ID" value="KAH3755634.1"/>
    <property type="molecule type" value="Genomic_DNA"/>
</dbReference>
<reference evidence="1" key="2">
    <citation type="submission" date="2020-11" db="EMBL/GenBank/DDBJ databases">
        <authorList>
            <person name="McCartney M.A."/>
            <person name="Auch B."/>
            <person name="Kono T."/>
            <person name="Mallez S."/>
            <person name="Becker A."/>
            <person name="Gohl D.M."/>
            <person name="Silverstein K.A.T."/>
            <person name="Koren S."/>
            <person name="Bechman K.B."/>
            <person name="Herman A."/>
            <person name="Abrahante J.E."/>
            <person name="Garbe J."/>
        </authorList>
    </citation>
    <scope>NUCLEOTIDE SEQUENCE</scope>
    <source>
        <strain evidence="1">Duluth1</strain>
        <tissue evidence="1">Whole animal</tissue>
    </source>
</reference>
<keyword evidence="2" id="KW-1185">Reference proteome</keyword>
<reference evidence="1" key="1">
    <citation type="journal article" date="2019" name="bioRxiv">
        <title>The Genome of the Zebra Mussel, Dreissena polymorpha: A Resource for Invasive Species Research.</title>
        <authorList>
            <person name="McCartney M.A."/>
            <person name="Auch B."/>
            <person name="Kono T."/>
            <person name="Mallez S."/>
            <person name="Zhang Y."/>
            <person name="Obille A."/>
            <person name="Becker A."/>
            <person name="Abrahante J.E."/>
            <person name="Garbe J."/>
            <person name="Badalamenti J.P."/>
            <person name="Herman A."/>
            <person name="Mangelson H."/>
            <person name="Liachko I."/>
            <person name="Sullivan S."/>
            <person name="Sone E.D."/>
            <person name="Koren S."/>
            <person name="Silverstein K.A.T."/>
            <person name="Beckman K.B."/>
            <person name="Gohl D.M."/>
        </authorList>
    </citation>
    <scope>NUCLEOTIDE SEQUENCE</scope>
    <source>
        <strain evidence="1">Duluth1</strain>
        <tissue evidence="1">Whole animal</tissue>
    </source>
</reference>
<evidence type="ECO:0000313" key="1">
    <source>
        <dbReference type="EMBL" id="KAH3755634.1"/>
    </source>
</evidence>
<proteinExistence type="predicted"/>
<organism evidence="1 2">
    <name type="scientific">Dreissena polymorpha</name>
    <name type="common">Zebra mussel</name>
    <name type="synonym">Mytilus polymorpha</name>
    <dbReference type="NCBI Taxonomy" id="45954"/>
    <lineage>
        <taxon>Eukaryota</taxon>
        <taxon>Metazoa</taxon>
        <taxon>Spiralia</taxon>
        <taxon>Lophotrochozoa</taxon>
        <taxon>Mollusca</taxon>
        <taxon>Bivalvia</taxon>
        <taxon>Autobranchia</taxon>
        <taxon>Heteroconchia</taxon>
        <taxon>Euheterodonta</taxon>
        <taxon>Imparidentia</taxon>
        <taxon>Neoheterodontei</taxon>
        <taxon>Myida</taxon>
        <taxon>Dreissenoidea</taxon>
        <taxon>Dreissenidae</taxon>
        <taxon>Dreissena</taxon>
    </lineage>
</organism>